<organism evidence="1">
    <name type="scientific">marine sediment metagenome</name>
    <dbReference type="NCBI Taxonomy" id="412755"/>
    <lineage>
        <taxon>unclassified sequences</taxon>
        <taxon>metagenomes</taxon>
        <taxon>ecological metagenomes</taxon>
    </lineage>
</organism>
<evidence type="ECO:0000313" key="1">
    <source>
        <dbReference type="EMBL" id="KKK52464.1"/>
    </source>
</evidence>
<comment type="caution">
    <text evidence="1">The sequence shown here is derived from an EMBL/GenBank/DDBJ whole genome shotgun (WGS) entry which is preliminary data.</text>
</comment>
<proteinExistence type="predicted"/>
<dbReference type="EMBL" id="LAZR01067005">
    <property type="protein sequence ID" value="KKK52464.1"/>
    <property type="molecule type" value="Genomic_DNA"/>
</dbReference>
<sequence length="28" mass="3275">NPVRDMREANKIRLLCMGQWKDKEGKAS</sequence>
<name>A0A0F8YE98_9ZZZZ</name>
<reference evidence="1" key="1">
    <citation type="journal article" date="2015" name="Nature">
        <title>Complex archaea that bridge the gap between prokaryotes and eukaryotes.</title>
        <authorList>
            <person name="Spang A."/>
            <person name="Saw J.H."/>
            <person name="Jorgensen S.L."/>
            <person name="Zaremba-Niedzwiedzka K."/>
            <person name="Martijn J."/>
            <person name="Lind A.E."/>
            <person name="van Eijk R."/>
            <person name="Schleper C."/>
            <person name="Guy L."/>
            <person name="Ettema T.J."/>
        </authorList>
    </citation>
    <scope>NUCLEOTIDE SEQUENCE</scope>
</reference>
<accession>A0A0F8YE98</accession>
<feature type="non-terminal residue" evidence="1">
    <location>
        <position position="1"/>
    </location>
</feature>
<dbReference type="AlphaFoldDB" id="A0A0F8YE98"/>
<protein>
    <submittedName>
        <fullName evidence="1">Uncharacterized protein</fullName>
    </submittedName>
</protein>
<gene>
    <name evidence="1" type="ORF">LCGC14_3104690</name>
</gene>